<dbReference type="GO" id="GO:0005096">
    <property type="term" value="F:GTPase activator activity"/>
    <property type="evidence" value="ECO:0007669"/>
    <property type="project" value="UniProtKB-KW"/>
</dbReference>
<dbReference type="GO" id="GO:0007165">
    <property type="term" value="P:signal transduction"/>
    <property type="evidence" value="ECO:0007669"/>
    <property type="project" value="InterPro"/>
</dbReference>
<keyword evidence="1" id="KW-0343">GTPase activation</keyword>
<keyword evidence="5" id="KW-0175">Coiled coil</keyword>
<feature type="region of interest" description="Disordered" evidence="6">
    <location>
        <begin position="1254"/>
        <end position="1275"/>
    </location>
</feature>
<keyword evidence="4" id="KW-0440">LIM domain</keyword>
<feature type="compositionally biased region" description="Polar residues" evidence="6">
    <location>
        <begin position="201"/>
        <end position="229"/>
    </location>
</feature>
<evidence type="ECO:0000313" key="10">
    <source>
        <dbReference type="EMBL" id="PSS07202.1"/>
    </source>
</evidence>
<feature type="compositionally biased region" description="Basic and acidic residues" evidence="6">
    <location>
        <begin position="635"/>
        <end position="645"/>
    </location>
</feature>
<dbReference type="EMBL" id="MLYV02000343">
    <property type="protein sequence ID" value="PSS07202.1"/>
    <property type="molecule type" value="Genomic_DNA"/>
</dbReference>
<dbReference type="PROSITE" id="PS50023">
    <property type="entry name" value="LIM_DOMAIN_2"/>
    <property type="match status" value="1"/>
</dbReference>
<organism evidence="10 11">
    <name type="scientific">Hermanssonia centrifuga</name>
    <dbReference type="NCBI Taxonomy" id="98765"/>
    <lineage>
        <taxon>Eukaryota</taxon>
        <taxon>Fungi</taxon>
        <taxon>Dikarya</taxon>
        <taxon>Basidiomycota</taxon>
        <taxon>Agaricomycotina</taxon>
        <taxon>Agaricomycetes</taxon>
        <taxon>Polyporales</taxon>
        <taxon>Meruliaceae</taxon>
        <taxon>Hermanssonia</taxon>
    </lineage>
</organism>
<dbReference type="GO" id="GO:0046872">
    <property type="term" value="F:metal ion binding"/>
    <property type="evidence" value="ECO:0007669"/>
    <property type="project" value="UniProtKB-KW"/>
</dbReference>
<dbReference type="InterPro" id="IPR002219">
    <property type="entry name" value="PKC_DAG/PE"/>
</dbReference>
<dbReference type="Proteomes" id="UP000186601">
    <property type="component" value="Unassembled WGS sequence"/>
</dbReference>
<dbReference type="FunFam" id="1.10.555.10:FF:000043">
    <property type="entry name" value="Rho GTPase activator Rga"/>
    <property type="match status" value="1"/>
</dbReference>
<evidence type="ECO:0000259" key="8">
    <source>
        <dbReference type="PROSITE" id="PS50081"/>
    </source>
</evidence>
<proteinExistence type="predicted"/>
<dbReference type="OrthoDB" id="79452at2759"/>
<feature type="compositionally biased region" description="Polar residues" evidence="6">
    <location>
        <begin position="276"/>
        <end position="297"/>
    </location>
</feature>
<protein>
    <recommendedName>
        <fullName evidence="12">RhoGAP-domain-containing protein</fullName>
    </recommendedName>
</protein>
<accession>A0A2R6QF06</accession>
<feature type="compositionally biased region" description="Basic and acidic residues" evidence="6">
    <location>
        <begin position="1110"/>
        <end position="1119"/>
    </location>
</feature>
<dbReference type="SMART" id="SM00132">
    <property type="entry name" value="LIM"/>
    <property type="match status" value="2"/>
</dbReference>
<evidence type="ECO:0000256" key="1">
    <source>
        <dbReference type="ARBA" id="ARBA00022468"/>
    </source>
</evidence>
<dbReference type="CDD" id="cd00029">
    <property type="entry name" value="C1"/>
    <property type="match status" value="1"/>
</dbReference>
<dbReference type="PROSITE" id="PS50081">
    <property type="entry name" value="ZF_DAG_PE_2"/>
    <property type="match status" value="1"/>
</dbReference>
<dbReference type="InterPro" id="IPR001781">
    <property type="entry name" value="Znf_LIM"/>
</dbReference>
<feature type="compositionally biased region" description="Basic and acidic residues" evidence="6">
    <location>
        <begin position="467"/>
        <end position="481"/>
    </location>
</feature>
<feature type="compositionally biased region" description="Low complexity" evidence="6">
    <location>
        <begin position="1120"/>
        <end position="1132"/>
    </location>
</feature>
<feature type="compositionally biased region" description="Polar residues" evidence="6">
    <location>
        <begin position="728"/>
        <end position="740"/>
    </location>
</feature>
<evidence type="ECO:0000313" key="11">
    <source>
        <dbReference type="Proteomes" id="UP000186601"/>
    </source>
</evidence>
<evidence type="ECO:0000256" key="3">
    <source>
        <dbReference type="ARBA" id="ARBA00022833"/>
    </source>
</evidence>
<keyword evidence="11" id="KW-1185">Reference proteome</keyword>
<dbReference type="Pfam" id="PF00412">
    <property type="entry name" value="LIM"/>
    <property type="match status" value="2"/>
</dbReference>
<feature type="compositionally biased region" description="Polar residues" evidence="6">
    <location>
        <begin position="519"/>
        <end position="537"/>
    </location>
</feature>
<feature type="region of interest" description="Disordered" evidence="6">
    <location>
        <begin position="141"/>
        <end position="311"/>
    </location>
</feature>
<keyword evidence="3 4" id="KW-0862">Zinc</keyword>
<keyword evidence="2 4" id="KW-0479">Metal-binding</keyword>
<feature type="compositionally biased region" description="Basic and acidic residues" evidence="6">
    <location>
        <begin position="807"/>
        <end position="835"/>
    </location>
</feature>
<feature type="compositionally biased region" description="Basic and acidic residues" evidence="6">
    <location>
        <begin position="148"/>
        <end position="162"/>
    </location>
</feature>
<dbReference type="Pfam" id="PF00620">
    <property type="entry name" value="RhoGAP"/>
    <property type="match status" value="1"/>
</dbReference>
<feature type="domain" description="Phorbol-ester/DAG-type" evidence="8">
    <location>
        <begin position="1197"/>
        <end position="1244"/>
    </location>
</feature>
<feature type="region of interest" description="Disordered" evidence="6">
    <location>
        <begin position="357"/>
        <end position="671"/>
    </location>
</feature>
<name>A0A2R6QF06_9APHY</name>
<dbReference type="InterPro" id="IPR046349">
    <property type="entry name" value="C1-like_sf"/>
</dbReference>
<dbReference type="STRING" id="98765.A0A2R6QF06"/>
<feature type="coiled-coil region" evidence="5">
    <location>
        <begin position="899"/>
        <end position="947"/>
    </location>
</feature>
<feature type="compositionally biased region" description="Low complexity" evidence="6">
    <location>
        <begin position="261"/>
        <end position="270"/>
    </location>
</feature>
<feature type="compositionally biased region" description="Polar residues" evidence="6">
    <location>
        <begin position="454"/>
        <end position="463"/>
    </location>
</feature>
<evidence type="ECO:0000256" key="2">
    <source>
        <dbReference type="ARBA" id="ARBA00022723"/>
    </source>
</evidence>
<evidence type="ECO:0000256" key="5">
    <source>
        <dbReference type="SAM" id="Coils"/>
    </source>
</evidence>
<feature type="domain" description="LIM zinc-binding" evidence="7">
    <location>
        <begin position="81"/>
        <end position="140"/>
    </location>
</feature>
<sequence>MADRSGGSLLQTDTPVITEDRVCPGCKGSVMSKDGGVVVAFGQSLFHVDCFKCAKCNNQVTADTNLLLLSDGSPVCANCSYCCNVCEQPILDEAIMTGNDSYHAHCFKCKVCKKRIEELVFAKTSQGIYCMDCHSERVARSRRHHERREKERKEREKERRTAEVVPTTNAGGSARAGESSYKGPANETSPPASDPGVPYASPQNNASLSSRQNGVITSGQPTTPRSSDFGSLGTRPLMTQRGSSSSSVREDHHNALNSAQSSTPRPRSPSVVHGPSPNQDHMRSYTTPISNMNTLGVTSDDKNLPLHKRKSFDDRPLNTVATDEVATNATTNGQSVLLIPDGSIVTRKEKRRSINPGIAMSFNNIPPAVPQNGSPTSSPSTPSQSNTNRSDTPPVQGRDYSRVSSPLREQFPMEVTMSPPTLAKDTLDGPGSNPPYLTLESSNTTAQDKHINGRSRSASSSGYPNHADSHITIPEHRERSRSPMRPSITLDRVPVRTSSRTDHRNETTPPIHGSDSGHRTPQLTGQGRMSPSLNVPNGTPPLLRHRSFDDRQRLSTSSLGQSIELPARQDSCPTSPSHRVDVPHGIESGTDTEAEGEEEYSAQNETVHDSLPPLPPPKEGKGAKVGTRPPQLKLDTSHVEEHDTADTSNLDSEDLSEDFSHEEPIRSTSHATFIAPALPPIRFSMGGADFSDLLRSVGGQDSLRYLDQLAEGKESKLKVDITPPPSVGSDTTVTGSNASMDATPVKRRDLSNHSAADLTVRQDSNSRSRTPSPSPRPSMEFRKTSIDNSSDSSHRTNSSRPSAELSAMERARSFSDTKGLRPSLDGRPRQRERFDSNASLGPTRITVTSPENSTSKLMRSDTSELVRLRLQEALADTSGRGSTHVKLDVEFVGAIMTLLEQRKEEYDDMKRRLDGMKRTSQQYMDGLTVAQTEYDRELKARRDAEAEVTRLRVLLSGQAVRLTAISGETRRHEAQKLHSQELSQSLSSLERDLAKLQVERDMTLAEVEELSASKSSPILSNDDDSAIKLSRALSVRFDNIKNQYQHELLPLTTQRETLLRELSDLRVSRDAFLEETTMLNARNEELAQLNAQYVRRVEAATPDSLPQLNKRSDSLDRSRPSNLSSSVTSSTVAFSDESSHSNFVKVSKPDNSETPAPQVLPRKFMGIWSGTRAQSQAPKESLAVNGTEANKGKPRAEHSFQQISVLRVARCDHCGDKMWGSQLRCSNCNVAVHIRCVHQVHLACSQQQNQGRDEPLASSLTSAGPSMFGRDLSDQVRSDSKEEQRLIPVIVEKCIDAVDVLALDYEGIYRKTGGSGQSKIITQLFERGDYASFDLRDNDRFNDICSVTSVLKTYFRSLPDPLLTYALHEQFIAASTMKDPAMKSSALTELVAELPREHYHTTRALMLHLHRIYERSDRNLMHARNLGVVFGPTLMRSRDPNAEFTDMAGKALTVEWLVENAPTVFEQFDALDIS</sequence>
<dbReference type="SUPFAM" id="SSF48350">
    <property type="entry name" value="GTPase activation domain, GAP"/>
    <property type="match status" value="1"/>
</dbReference>
<gene>
    <name evidence="10" type="ORF">PHLCEN_2v3485</name>
</gene>
<dbReference type="SMART" id="SM00109">
    <property type="entry name" value="C1"/>
    <property type="match status" value="1"/>
</dbReference>
<dbReference type="CDD" id="cd09395">
    <property type="entry name" value="LIM2_Rga"/>
    <property type="match status" value="1"/>
</dbReference>
<feature type="compositionally biased region" description="Low complexity" evidence="6">
    <location>
        <begin position="787"/>
        <end position="802"/>
    </location>
</feature>
<feature type="compositionally biased region" description="Polar residues" evidence="6">
    <location>
        <begin position="836"/>
        <end position="857"/>
    </location>
</feature>
<dbReference type="InterPro" id="IPR000198">
    <property type="entry name" value="RhoGAP_dom"/>
</dbReference>
<evidence type="ECO:0000256" key="4">
    <source>
        <dbReference type="PROSITE-ProRule" id="PRU00125"/>
    </source>
</evidence>
<dbReference type="PROSITE" id="PS00478">
    <property type="entry name" value="LIM_DOMAIN_1"/>
    <property type="match status" value="1"/>
</dbReference>
<dbReference type="PROSITE" id="PS50238">
    <property type="entry name" value="RHOGAP"/>
    <property type="match status" value="1"/>
</dbReference>
<feature type="compositionally biased region" description="Acidic residues" evidence="6">
    <location>
        <begin position="590"/>
        <end position="600"/>
    </location>
</feature>
<evidence type="ECO:0000256" key="6">
    <source>
        <dbReference type="SAM" id="MobiDB-lite"/>
    </source>
</evidence>
<dbReference type="FunFam" id="2.10.110.10:FF:000160">
    <property type="entry name" value="Signal transducer, putative"/>
    <property type="match status" value="1"/>
</dbReference>
<feature type="coiled-coil region" evidence="5">
    <location>
        <begin position="979"/>
        <end position="1013"/>
    </location>
</feature>
<feature type="region of interest" description="Disordered" evidence="6">
    <location>
        <begin position="1102"/>
        <end position="1159"/>
    </location>
</feature>
<feature type="region of interest" description="Disordered" evidence="6">
    <location>
        <begin position="715"/>
        <end position="860"/>
    </location>
</feature>
<dbReference type="Gene3D" id="3.30.60.20">
    <property type="match status" value="1"/>
</dbReference>
<dbReference type="Gene3D" id="1.10.555.10">
    <property type="entry name" value="Rho GTPase activation protein"/>
    <property type="match status" value="1"/>
</dbReference>
<dbReference type="PANTHER" id="PTHR46075:SF2">
    <property type="entry name" value="RHO GTPASE ACTIVATING PROTEIN AT 5A, ISOFORM A"/>
    <property type="match status" value="1"/>
</dbReference>
<evidence type="ECO:0000259" key="9">
    <source>
        <dbReference type="PROSITE" id="PS50238"/>
    </source>
</evidence>
<evidence type="ECO:0000259" key="7">
    <source>
        <dbReference type="PROSITE" id="PS50023"/>
    </source>
</evidence>
<evidence type="ECO:0008006" key="12">
    <source>
        <dbReference type="Google" id="ProtNLM"/>
    </source>
</evidence>
<reference evidence="10 11" key="1">
    <citation type="submission" date="2018-02" db="EMBL/GenBank/DDBJ databases">
        <title>Genome sequence of the basidiomycete white-rot fungus Phlebia centrifuga.</title>
        <authorList>
            <person name="Granchi Z."/>
            <person name="Peng M."/>
            <person name="de Vries R.P."/>
            <person name="Hilden K."/>
            <person name="Makela M.R."/>
            <person name="Grigoriev I."/>
            <person name="Riley R."/>
        </authorList>
    </citation>
    <scope>NUCLEOTIDE SEQUENCE [LARGE SCALE GENOMIC DNA]</scope>
    <source>
        <strain evidence="10 11">FBCC195</strain>
    </source>
</reference>
<dbReference type="InterPro" id="IPR008936">
    <property type="entry name" value="Rho_GTPase_activation_prot"/>
</dbReference>
<dbReference type="PROSITE" id="PS00479">
    <property type="entry name" value="ZF_DAG_PE_1"/>
    <property type="match status" value="1"/>
</dbReference>
<feature type="compositionally biased region" description="Low complexity" evidence="6">
    <location>
        <begin position="372"/>
        <end position="390"/>
    </location>
</feature>
<dbReference type="InterPro" id="IPR051854">
    <property type="entry name" value="Rho-type_GAP"/>
</dbReference>
<dbReference type="SMART" id="SM00324">
    <property type="entry name" value="RhoGAP"/>
    <property type="match status" value="1"/>
</dbReference>
<comment type="caution">
    <text evidence="10">The sequence shown here is derived from an EMBL/GenBank/DDBJ whole genome shotgun (WGS) entry which is preliminary data.</text>
</comment>
<dbReference type="Pfam" id="PF00130">
    <property type="entry name" value="C1_1"/>
    <property type="match status" value="1"/>
</dbReference>
<dbReference type="PANTHER" id="PTHR46075">
    <property type="entry name" value="CHIMERIN FAMILY MEMBER"/>
    <property type="match status" value="1"/>
</dbReference>
<feature type="domain" description="Rho-GAP" evidence="9">
    <location>
        <begin position="1270"/>
        <end position="1465"/>
    </location>
</feature>
<dbReference type="Gene3D" id="2.10.110.10">
    <property type="entry name" value="Cysteine Rich Protein"/>
    <property type="match status" value="2"/>
</dbReference>
<dbReference type="SUPFAM" id="SSF57889">
    <property type="entry name" value="Cysteine-rich domain"/>
    <property type="match status" value="1"/>
</dbReference>